<reference evidence="1" key="1">
    <citation type="submission" date="2020-05" db="EMBL/GenBank/DDBJ databases">
        <authorList>
            <person name="Chiriac C."/>
            <person name="Salcher M."/>
            <person name="Ghai R."/>
            <person name="Kavagutti S V."/>
        </authorList>
    </citation>
    <scope>NUCLEOTIDE SEQUENCE</scope>
</reference>
<dbReference type="AlphaFoldDB" id="A0A6J6F0Q2"/>
<proteinExistence type="predicted"/>
<organism evidence="1">
    <name type="scientific">freshwater metagenome</name>
    <dbReference type="NCBI Taxonomy" id="449393"/>
    <lineage>
        <taxon>unclassified sequences</taxon>
        <taxon>metagenomes</taxon>
        <taxon>ecological metagenomes</taxon>
    </lineage>
</organism>
<name>A0A6J6F0Q2_9ZZZZ</name>
<gene>
    <name evidence="1" type="ORF">UFOPK1684_01433</name>
</gene>
<sequence>MSIKALVLSHDPNRAFAENMTKAYDELWPEHPFQFYIPFQTNRIPWSDGLSFVPSAAGIKQSVGSLLELVGDEEMVYWAIDDKIPIKANQSRLRRLLTIFETLSESGQEEIDGLCFTRAEPFKKGIAPRMLAHGGNFFVRRLSYRGIWQHQLIRGRVLKNFWRQIIRASSPRDLDRYAWEPLPVDSTLLAVRVSALYQAEQARNGIPTAVATREALLRGILLPRAAEHLEHSDKDIFGITDFRQTMIDFVRHWRSGFGH</sequence>
<dbReference type="EMBL" id="CAEZTM010000100">
    <property type="protein sequence ID" value="CAB4581285.1"/>
    <property type="molecule type" value="Genomic_DNA"/>
</dbReference>
<protein>
    <submittedName>
        <fullName evidence="1">Unannotated protein</fullName>
    </submittedName>
</protein>
<evidence type="ECO:0000313" key="1">
    <source>
        <dbReference type="EMBL" id="CAB4581285.1"/>
    </source>
</evidence>
<accession>A0A6J6F0Q2</accession>